<reference evidence="2" key="2">
    <citation type="submission" date="2021-08" db="EMBL/GenBank/DDBJ databases">
        <authorList>
            <person name="Tani A."/>
            <person name="Ola A."/>
            <person name="Ogura Y."/>
            <person name="Katsura K."/>
            <person name="Hayashi T."/>
        </authorList>
    </citation>
    <scope>NUCLEOTIDE SEQUENCE</scope>
    <source>
        <strain evidence="2">DSM 14458</strain>
    </source>
</reference>
<dbReference type="InterPro" id="IPR000182">
    <property type="entry name" value="GNAT_dom"/>
</dbReference>
<dbReference type="Proteomes" id="UP001055093">
    <property type="component" value="Unassembled WGS sequence"/>
</dbReference>
<dbReference type="RefSeq" id="WP_137828789.1">
    <property type="nucleotide sequence ID" value="NZ_BPRE01000014.1"/>
</dbReference>
<organism evidence="2 3">
    <name type="scientific">Methylorubrum suomiense</name>
    <dbReference type="NCBI Taxonomy" id="144191"/>
    <lineage>
        <taxon>Bacteria</taxon>
        <taxon>Pseudomonadati</taxon>
        <taxon>Pseudomonadota</taxon>
        <taxon>Alphaproteobacteria</taxon>
        <taxon>Hyphomicrobiales</taxon>
        <taxon>Methylobacteriaceae</taxon>
        <taxon>Methylorubrum</taxon>
    </lineage>
</organism>
<dbReference type="Gene3D" id="3.40.630.30">
    <property type="match status" value="1"/>
</dbReference>
<name>A0ABQ4UYK2_9HYPH</name>
<evidence type="ECO:0000313" key="3">
    <source>
        <dbReference type="Proteomes" id="UP001055093"/>
    </source>
</evidence>
<proteinExistence type="predicted"/>
<dbReference type="Pfam" id="PF00583">
    <property type="entry name" value="Acetyltransf_1"/>
    <property type="match status" value="1"/>
</dbReference>
<reference evidence="2" key="1">
    <citation type="journal article" date="2021" name="Front. Microbiol.">
        <title>Comprehensive Comparative Genomics and Phenotyping of Methylobacterium Species.</title>
        <authorList>
            <person name="Alessa O."/>
            <person name="Ogura Y."/>
            <person name="Fujitani Y."/>
            <person name="Takami H."/>
            <person name="Hayashi T."/>
            <person name="Sahin N."/>
            <person name="Tani A."/>
        </authorList>
    </citation>
    <scope>NUCLEOTIDE SEQUENCE</scope>
    <source>
        <strain evidence="2">DSM 14458</strain>
    </source>
</reference>
<dbReference type="InterPro" id="IPR016181">
    <property type="entry name" value="Acyl_CoA_acyltransferase"/>
</dbReference>
<dbReference type="CDD" id="cd04301">
    <property type="entry name" value="NAT_SF"/>
    <property type="match status" value="1"/>
</dbReference>
<keyword evidence="3" id="KW-1185">Reference proteome</keyword>
<dbReference type="PROSITE" id="PS51186">
    <property type="entry name" value="GNAT"/>
    <property type="match status" value="1"/>
</dbReference>
<evidence type="ECO:0000313" key="2">
    <source>
        <dbReference type="EMBL" id="GJE77411.1"/>
    </source>
</evidence>
<dbReference type="SUPFAM" id="SSF55729">
    <property type="entry name" value="Acyl-CoA N-acyltransferases (Nat)"/>
    <property type="match status" value="1"/>
</dbReference>
<protein>
    <submittedName>
        <fullName evidence="2">N-acetyltransferase Eis</fullName>
    </submittedName>
</protein>
<gene>
    <name evidence="2" type="primary">eis_1</name>
    <name evidence="2" type="ORF">BGCPKDLD_4015</name>
</gene>
<evidence type="ECO:0000259" key="1">
    <source>
        <dbReference type="PROSITE" id="PS51186"/>
    </source>
</evidence>
<sequence length="185" mass="19191">MIQIRDEIASDVAARERLLDACFGPARVLKTSQRLREGRLPAQGLALTATRGETLVGTVRLWDVATGCGRPALLLGPLAVDPALQGVGLGGALMRTALTRAADLGHSAVLLVGDAPYYARFGFAPERVAELAMPGPFERARFLGLDLAPGALDGALGVLHATGRLAPLPEIAAEVAGIAARRQAA</sequence>
<feature type="domain" description="N-acetyltransferase" evidence="1">
    <location>
        <begin position="2"/>
        <end position="144"/>
    </location>
</feature>
<dbReference type="EMBL" id="BPRE01000014">
    <property type="protein sequence ID" value="GJE77411.1"/>
    <property type="molecule type" value="Genomic_DNA"/>
</dbReference>
<comment type="caution">
    <text evidence="2">The sequence shown here is derived from an EMBL/GenBank/DDBJ whole genome shotgun (WGS) entry which is preliminary data.</text>
</comment>
<accession>A0ABQ4UYK2</accession>